<proteinExistence type="predicted"/>
<accession>A0AC60QUC9</accession>
<sequence length="344" mass="39707">MLTLLGLLTLPWLVPRSVHYAVKLIDHEWFAPQRTFPAPPWSGPQGAYNLSALDQRRDRRTLMNQNDFHYLLNSDRCKAPLDDLFLVVFVHSAPAHWDRRRTIRETWGNASVLRAVTAEKMALVFMVGRPDDARELETLALEGSIYGDLVMGNFADSYRNLTYKHVMGLKWVTYFCRNARYVLKTDDDVFMDLFQLTSYLRSVFGPLAPPKLMVCLLIRRAVVKRSYRSKWRVGFDEYRGRRYPPYCLGFGVVMSPDVVFDLYRASAGTPYFWIDDVFVTGILARRIGLTHVDLAEHLGGSADEALAWLGQAPQEPPPFMGLRDLNTEFIYRLWNKTRCYALHV</sequence>
<organism evidence="1 2">
    <name type="scientific">Ixodes persulcatus</name>
    <name type="common">Taiga tick</name>
    <dbReference type="NCBI Taxonomy" id="34615"/>
    <lineage>
        <taxon>Eukaryota</taxon>
        <taxon>Metazoa</taxon>
        <taxon>Ecdysozoa</taxon>
        <taxon>Arthropoda</taxon>
        <taxon>Chelicerata</taxon>
        <taxon>Arachnida</taxon>
        <taxon>Acari</taxon>
        <taxon>Parasitiformes</taxon>
        <taxon>Ixodida</taxon>
        <taxon>Ixodoidea</taxon>
        <taxon>Ixodidae</taxon>
        <taxon>Ixodinae</taxon>
        <taxon>Ixodes</taxon>
    </lineage>
</organism>
<dbReference type="Proteomes" id="UP000805193">
    <property type="component" value="Unassembled WGS sequence"/>
</dbReference>
<evidence type="ECO:0000313" key="2">
    <source>
        <dbReference type="Proteomes" id="UP000805193"/>
    </source>
</evidence>
<evidence type="ECO:0000313" key="1">
    <source>
        <dbReference type="EMBL" id="KAG0441009.1"/>
    </source>
</evidence>
<name>A0AC60QUC9_IXOPE</name>
<reference evidence="1 2" key="1">
    <citation type="journal article" date="2020" name="Cell">
        <title>Large-Scale Comparative Analyses of Tick Genomes Elucidate Their Genetic Diversity and Vector Capacities.</title>
        <authorList>
            <consortium name="Tick Genome and Microbiome Consortium (TIGMIC)"/>
            <person name="Jia N."/>
            <person name="Wang J."/>
            <person name="Shi W."/>
            <person name="Du L."/>
            <person name="Sun Y."/>
            <person name="Zhan W."/>
            <person name="Jiang J.F."/>
            <person name="Wang Q."/>
            <person name="Zhang B."/>
            <person name="Ji P."/>
            <person name="Bell-Sakyi L."/>
            <person name="Cui X.M."/>
            <person name="Yuan T.T."/>
            <person name="Jiang B.G."/>
            <person name="Yang W.F."/>
            <person name="Lam T.T."/>
            <person name="Chang Q.C."/>
            <person name="Ding S.J."/>
            <person name="Wang X.J."/>
            <person name="Zhu J.G."/>
            <person name="Ruan X.D."/>
            <person name="Zhao L."/>
            <person name="Wei J.T."/>
            <person name="Ye R.Z."/>
            <person name="Que T.C."/>
            <person name="Du C.H."/>
            <person name="Zhou Y.H."/>
            <person name="Cheng J.X."/>
            <person name="Dai P.F."/>
            <person name="Guo W.B."/>
            <person name="Han X.H."/>
            <person name="Huang E.J."/>
            <person name="Li L.F."/>
            <person name="Wei W."/>
            <person name="Gao Y.C."/>
            <person name="Liu J.Z."/>
            <person name="Shao H.Z."/>
            <person name="Wang X."/>
            <person name="Wang C.C."/>
            <person name="Yang T.C."/>
            <person name="Huo Q.B."/>
            <person name="Li W."/>
            <person name="Chen H.Y."/>
            <person name="Chen S.E."/>
            <person name="Zhou L.G."/>
            <person name="Ni X.B."/>
            <person name="Tian J.H."/>
            <person name="Sheng Y."/>
            <person name="Liu T."/>
            <person name="Pan Y.S."/>
            <person name="Xia L.Y."/>
            <person name="Li J."/>
            <person name="Zhao F."/>
            <person name="Cao W.C."/>
        </authorList>
    </citation>
    <scope>NUCLEOTIDE SEQUENCE [LARGE SCALE GENOMIC DNA]</scope>
    <source>
        <strain evidence="1">Iper-2018</strain>
    </source>
</reference>
<keyword evidence="2" id="KW-1185">Reference proteome</keyword>
<comment type="caution">
    <text evidence="1">The sequence shown here is derived from an EMBL/GenBank/DDBJ whole genome shotgun (WGS) entry which is preliminary data.</text>
</comment>
<protein>
    <submittedName>
        <fullName evidence="1">Uncharacterized protein</fullName>
    </submittedName>
</protein>
<gene>
    <name evidence="1" type="ORF">HPB47_016072</name>
</gene>
<dbReference type="EMBL" id="JABSTQ010004796">
    <property type="protein sequence ID" value="KAG0441009.1"/>
    <property type="molecule type" value="Genomic_DNA"/>
</dbReference>